<reference evidence="4 5" key="1">
    <citation type="submission" date="2017-11" db="EMBL/GenBank/DDBJ databases">
        <title>Bacterial isolate from king chilli rhizosphere.</title>
        <authorList>
            <person name="Takhelmayum P."/>
            <person name="Sarangthem I."/>
        </authorList>
    </citation>
    <scope>NUCLEOTIDE SEQUENCE [LARGE SCALE GENOMIC DNA]</scope>
    <source>
        <strain evidence="5">t26</strain>
    </source>
</reference>
<evidence type="ECO:0000256" key="2">
    <source>
        <dbReference type="SAM" id="SignalP"/>
    </source>
</evidence>
<feature type="domain" description="SLH" evidence="3">
    <location>
        <begin position="611"/>
        <end position="672"/>
    </location>
</feature>
<comment type="caution">
    <text evidence="4">The sequence shown here is derived from an EMBL/GenBank/DDBJ whole genome shotgun (WGS) entry which is preliminary data.</text>
</comment>
<feature type="signal peptide" evidence="2">
    <location>
        <begin position="1"/>
        <end position="27"/>
    </location>
</feature>
<dbReference type="InterPro" id="IPR032599">
    <property type="entry name" value="YcdB/YcdC_rep_domain"/>
</dbReference>
<dbReference type="STRING" id="582475.ACZ11_17515"/>
<evidence type="ECO:0000256" key="1">
    <source>
        <dbReference type="ARBA" id="ARBA00022729"/>
    </source>
</evidence>
<feature type="chain" id="PRO_5038588305" description="SLH domain-containing protein" evidence="2">
    <location>
        <begin position="28"/>
        <end position="742"/>
    </location>
</feature>
<evidence type="ECO:0000313" key="4">
    <source>
        <dbReference type="EMBL" id="PJO41572.1"/>
    </source>
</evidence>
<dbReference type="InterPro" id="IPR001119">
    <property type="entry name" value="SLH_dom"/>
</dbReference>
<gene>
    <name evidence="4" type="ORF">CWD94_22160</name>
</gene>
<dbReference type="AlphaFoldDB" id="A0A2M9Q0S3"/>
<organism evidence="4 5">
    <name type="scientific">Lysinibacillus xylanilyticus</name>
    <dbReference type="NCBI Taxonomy" id="582475"/>
    <lineage>
        <taxon>Bacteria</taxon>
        <taxon>Bacillati</taxon>
        <taxon>Bacillota</taxon>
        <taxon>Bacilli</taxon>
        <taxon>Bacillales</taxon>
        <taxon>Bacillaceae</taxon>
        <taxon>Lysinibacillus</taxon>
    </lineage>
</organism>
<name>A0A2M9Q0S3_9BACI</name>
<evidence type="ECO:0000259" key="3">
    <source>
        <dbReference type="PROSITE" id="PS51272"/>
    </source>
</evidence>
<sequence length="742" mass="83279">MGRFKKLGIILTSTAFSVGVLSPMAQASANVKEPQERVAIQIASTETKVTKSKLIKQLNTLFPGKFNFVTEKDFSMGQGHYFNDDKTVRYDLSFHKVINNKDVYGGFTFKGEDLELENFYYQPVNIADALYPVKYSESEAKKIAQDFLKKLPSTANYKLREDNINGNFNFSRPLSEPITYSFSYSPTHNGVPLSNQFIDITVLANGEVTSMYRNTESTSKATFDNLDQKKKESDILAQVRENVSIDLRYMIDYNYQTGESIAKLVYTPPTSFSGVHAINGQWQTMHGFTSQVPKTKAVEKLASQPLEPRKKGITLAEVEELAKSFLKVDSDKVKLQLNSVDERENENGETIYSVNYMYESGNRGYGSSFEVNKATGEIISYWDVRREFNEKDGKVEPISKEAALAKAIDYLKEWAPSYIHNYSKPIEDTVYDKQGEQYNFSFPRIVNGIAVVGDEISVGISADGKLSALNVSNRKVDNWPSVNKAVPADKAKVTFSKGLKLELQYAKQDGEDNHHYDLVYSPVYNGSLFNSIDATTGEWLQKVDDSKEKPAISHPTAGGELTYLLHQNVLEVKDPAHFNADTAVTKGEALKILVKSLTYGYDYSPYGKDDDTQSFNNIDKKHPLYSIVEQAVRMGILQPANQFAVDTTLTRQELAEWLVRVLNLESAAKHSDIYKLNFADASSIDKAYAGYIALASAMGLIDAQQNKKFNATEKVTYADLAISTVRLAKAINEENRGRNYYY</sequence>
<keyword evidence="1 2" id="KW-0732">Signal</keyword>
<dbReference type="PROSITE" id="PS51272">
    <property type="entry name" value="SLH"/>
    <property type="match status" value="1"/>
</dbReference>
<protein>
    <recommendedName>
        <fullName evidence="3">SLH domain-containing protein</fullName>
    </recommendedName>
</protein>
<accession>A0A2M9Q0S3</accession>
<dbReference type="Pfam" id="PF16244">
    <property type="entry name" value="DUF4901"/>
    <property type="match status" value="2"/>
</dbReference>
<proteinExistence type="predicted"/>
<dbReference type="RefSeq" id="WP_100544984.1">
    <property type="nucleotide sequence ID" value="NZ_PHQY01000668.1"/>
</dbReference>
<dbReference type="EMBL" id="PHQY01000668">
    <property type="protein sequence ID" value="PJO41572.1"/>
    <property type="molecule type" value="Genomic_DNA"/>
</dbReference>
<evidence type="ECO:0000313" key="5">
    <source>
        <dbReference type="Proteomes" id="UP000232101"/>
    </source>
</evidence>
<dbReference type="Proteomes" id="UP000232101">
    <property type="component" value="Unassembled WGS sequence"/>
</dbReference>
<dbReference type="Pfam" id="PF00395">
    <property type="entry name" value="SLH"/>
    <property type="match status" value="1"/>
</dbReference>